<organismHost>
    <name type="scientific">Tulipa gesneriana</name>
    <name type="common">Garden tulip</name>
    <dbReference type="NCBI Taxonomy" id="13306"/>
</organismHost>
<organismHost>
    <name type="scientific">Nicotiana tabacum</name>
    <name type="common">Common tobacco</name>
    <dbReference type="NCBI Taxonomy" id="4097"/>
</organismHost>
<dbReference type="EMBL" id="MF158986">
    <property type="protein sequence ID" value="ASA69343.1"/>
    <property type="molecule type" value="Genomic_RNA"/>
</dbReference>
<evidence type="ECO:0000313" key="1">
    <source>
        <dbReference type="EMBL" id="ASA69343.1"/>
    </source>
</evidence>
<organismHost>
    <name type="scientific">Cucumis sativus</name>
    <name type="common">Cucumber</name>
    <dbReference type="NCBI Taxonomy" id="3659"/>
</organismHost>
<organismHost>
    <name type="scientific">Phaseolus vulgaris</name>
    <name type="common">Kidney bean</name>
    <name type="synonym">French bean</name>
    <dbReference type="NCBI Taxonomy" id="3885"/>
</organismHost>
<organism evidence="1">
    <name type="scientific">Tobacco necrosis virus (strain D)</name>
    <name type="common">TNV-D</name>
    <dbReference type="NCBI Taxonomy" id="12056"/>
    <lineage>
        <taxon>Viruses</taxon>
        <taxon>Riboviria</taxon>
        <taxon>Orthornavirae</taxon>
        <taxon>Kitrinoviricota</taxon>
        <taxon>Tolucaviricetes</taxon>
        <taxon>Tolivirales</taxon>
        <taxon>Tombusviridae</taxon>
        <taxon>Procedovirinae</taxon>
        <taxon>Betanecrovirus</taxon>
        <taxon>Betanecrovirus nicotianae</taxon>
    </lineage>
</organism>
<accession>A0A1Z2THT0</accession>
<proteinExistence type="predicted"/>
<reference evidence="1" key="1">
    <citation type="submission" date="2017-05" db="EMBL/GenBank/DDBJ databases">
        <title>First Complete Genome Sequence of Tobacco necrosis virus D Isolated from North America.</title>
        <authorList>
            <person name="Cassone B.J."/>
            <person name="Diaz Cruz G.A."/>
        </authorList>
    </citation>
    <scope>NUCLEOTIDE SEQUENCE</scope>
    <source>
        <strain evidence="1">Manitoban</strain>
    </source>
</reference>
<sequence length="62" mass="7198">MKTHQFHLKIESRWKILKMSVVVGKTESIVGIGSRRVAIRKLARLPCVKRVTLNKIWVLQCL</sequence>
<organismHost>
    <name type="scientific">Chenopodium amaranticolor</name>
    <dbReference type="NCBI Taxonomy" id="66262"/>
</organismHost>
<name>A0A1Z2THT0_TNVD</name>
<organismHost>
    <name type="scientific">Chenopodium quinoa</name>
    <name type="common">Quinoa</name>
    <dbReference type="NCBI Taxonomy" id="63459"/>
</organismHost>
<protein>
    <submittedName>
        <fullName evidence="1">p71</fullName>
    </submittedName>
</protein>
<organismHost>
    <name type="scientific">Nicotiana clevelandii</name>
    <name type="common">Wild tobacco</name>
    <dbReference type="NCBI Taxonomy" id="81866"/>
</organismHost>